<feature type="signal peptide" evidence="1">
    <location>
        <begin position="1"/>
        <end position="20"/>
    </location>
</feature>
<keyword evidence="3" id="KW-1185">Reference proteome</keyword>
<dbReference type="AlphaFoldDB" id="A0A4Z2FTV1"/>
<evidence type="ECO:0008006" key="4">
    <source>
        <dbReference type="Google" id="ProtNLM"/>
    </source>
</evidence>
<gene>
    <name evidence="2" type="ORF">EYF80_045578</name>
</gene>
<evidence type="ECO:0000313" key="2">
    <source>
        <dbReference type="EMBL" id="TNN44203.1"/>
    </source>
</evidence>
<feature type="chain" id="PRO_5021201580" description="Secreted protein" evidence="1">
    <location>
        <begin position="21"/>
        <end position="80"/>
    </location>
</feature>
<dbReference type="OrthoDB" id="10552006at2759"/>
<name>A0A4Z2FTV1_9TELE</name>
<sequence length="80" mass="8453">MISSSVILPFFFCLSAALEAASPSGHALGAGMGSITDRNLRTSSTACGFFFCSDLVMLEVWRSRAHCSGMPCEKDGVVSE</sequence>
<accession>A0A4Z2FTV1</accession>
<reference evidence="2 3" key="1">
    <citation type="submission" date="2019-03" db="EMBL/GenBank/DDBJ databases">
        <title>First draft genome of Liparis tanakae, snailfish: a comprehensive survey of snailfish specific genes.</title>
        <authorList>
            <person name="Kim W."/>
            <person name="Song I."/>
            <person name="Jeong J.-H."/>
            <person name="Kim D."/>
            <person name="Kim S."/>
            <person name="Ryu S."/>
            <person name="Song J.Y."/>
            <person name="Lee S.K."/>
        </authorList>
    </citation>
    <scope>NUCLEOTIDE SEQUENCE [LARGE SCALE GENOMIC DNA]</scope>
    <source>
        <tissue evidence="2">Muscle</tissue>
    </source>
</reference>
<keyword evidence="1" id="KW-0732">Signal</keyword>
<protein>
    <recommendedName>
        <fullName evidence="4">Secreted protein</fullName>
    </recommendedName>
</protein>
<evidence type="ECO:0000256" key="1">
    <source>
        <dbReference type="SAM" id="SignalP"/>
    </source>
</evidence>
<evidence type="ECO:0000313" key="3">
    <source>
        <dbReference type="Proteomes" id="UP000314294"/>
    </source>
</evidence>
<organism evidence="2 3">
    <name type="scientific">Liparis tanakae</name>
    <name type="common">Tanaka's snailfish</name>
    <dbReference type="NCBI Taxonomy" id="230148"/>
    <lineage>
        <taxon>Eukaryota</taxon>
        <taxon>Metazoa</taxon>
        <taxon>Chordata</taxon>
        <taxon>Craniata</taxon>
        <taxon>Vertebrata</taxon>
        <taxon>Euteleostomi</taxon>
        <taxon>Actinopterygii</taxon>
        <taxon>Neopterygii</taxon>
        <taxon>Teleostei</taxon>
        <taxon>Neoteleostei</taxon>
        <taxon>Acanthomorphata</taxon>
        <taxon>Eupercaria</taxon>
        <taxon>Perciformes</taxon>
        <taxon>Cottioidei</taxon>
        <taxon>Cottales</taxon>
        <taxon>Liparidae</taxon>
        <taxon>Liparis</taxon>
    </lineage>
</organism>
<dbReference type="Proteomes" id="UP000314294">
    <property type="component" value="Unassembled WGS sequence"/>
</dbReference>
<dbReference type="EMBL" id="SRLO01000917">
    <property type="protein sequence ID" value="TNN44203.1"/>
    <property type="molecule type" value="Genomic_DNA"/>
</dbReference>
<proteinExistence type="predicted"/>
<comment type="caution">
    <text evidence="2">The sequence shown here is derived from an EMBL/GenBank/DDBJ whole genome shotgun (WGS) entry which is preliminary data.</text>
</comment>